<feature type="region of interest" description="Disordered" evidence="1">
    <location>
        <begin position="1"/>
        <end position="32"/>
    </location>
</feature>
<evidence type="ECO:0000256" key="1">
    <source>
        <dbReference type="SAM" id="MobiDB-lite"/>
    </source>
</evidence>
<dbReference type="EMBL" id="BEZZ01000192">
    <property type="protein sequence ID" value="GCC28127.1"/>
    <property type="molecule type" value="Genomic_DNA"/>
</dbReference>
<keyword evidence="3" id="KW-1185">Reference proteome</keyword>
<comment type="caution">
    <text evidence="2">The sequence shown here is derived from an EMBL/GenBank/DDBJ whole genome shotgun (WGS) entry which is preliminary data.</text>
</comment>
<evidence type="ECO:0000313" key="3">
    <source>
        <dbReference type="Proteomes" id="UP000287033"/>
    </source>
</evidence>
<proteinExistence type="predicted"/>
<dbReference type="AlphaFoldDB" id="A0A401SCI3"/>
<dbReference type="Proteomes" id="UP000287033">
    <property type="component" value="Unassembled WGS sequence"/>
</dbReference>
<evidence type="ECO:0000313" key="2">
    <source>
        <dbReference type="EMBL" id="GCC28127.1"/>
    </source>
</evidence>
<protein>
    <submittedName>
        <fullName evidence="2">Uncharacterized protein</fullName>
    </submittedName>
</protein>
<accession>A0A401SCI3</accession>
<sequence>MTLQLQKRLGASKRRPCSDPRHWIPEQTGRPLHSDPVLVNFTFDPQAKKPDTEVDLWVFLAPYRRGELRTTPY</sequence>
<reference evidence="2 3" key="1">
    <citation type="journal article" date="2018" name="Nat. Ecol. Evol.">
        <title>Shark genomes provide insights into elasmobranch evolution and the origin of vertebrates.</title>
        <authorList>
            <person name="Hara Y"/>
            <person name="Yamaguchi K"/>
            <person name="Onimaru K"/>
            <person name="Kadota M"/>
            <person name="Koyanagi M"/>
            <person name="Keeley SD"/>
            <person name="Tatsumi K"/>
            <person name="Tanaka K"/>
            <person name="Motone F"/>
            <person name="Kageyama Y"/>
            <person name="Nozu R"/>
            <person name="Adachi N"/>
            <person name="Nishimura O"/>
            <person name="Nakagawa R"/>
            <person name="Tanegashima C"/>
            <person name="Kiyatake I"/>
            <person name="Matsumoto R"/>
            <person name="Murakumo K"/>
            <person name="Nishida K"/>
            <person name="Terakita A"/>
            <person name="Kuratani S"/>
            <person name="Sato K"/>
            <person name="Hyodo S Kuraku.S."/>
        </authorList>
    </citation>
    <scope>NUCLEOTIDE SEQUENCE [LARGE SCALE GENOMIC DNA]</scope>
</reference>
<organism evidence="2 3">
    <name type="scientific">Chiloscyllium punctatum</name>
    <name type="common">Brownbanded bambooshark</name>
    <name type="synonym">Hemiscyllium punctatum</name>
    <dbReference type="NCBI Taxonomy" id="137246"/>
    <lineage>
        <taxon>Eukaryota</taxon>
        <taxon>Metazoa</taxon>
        <taxon>Chordata</taxon>
        <taxon>Craniata</taxon>
        <taxon>Vertebrata</taxon>
        <taxon>Chondrichthyes</taxon>
        <taxon>Elasmobranchii</taxon>
        <taxon>Galeomorphii</taxon>
        <taxon>Galeoidea</taxon>
        <taxon>Orectolobiformes</taxon>
        <taxon>Hemiscylliidae</taxon>
        <taxon>Chiloscyllium</taxon>
    </lineage>
</organism>
<gene>
    <name evidence="2" type="ORF">chiPu_0006554</name>
</gene>
<name>A0A401SCI3_CHIPU</name>